<protein>
    <submittedName>
        <fullName evidence="3">Discoidin domain-containing protein</fullName>
    </submittedName>
</protein>
<dbReference type="Proteomes" id="UP001178662">
    <property type="component" value="Chromosome"/>
</dbReference>
<dbReference type="AlphaFoldDB" id="A0AA95JE99"/>
<keyword evidence="1" id="KW-0812">Transmembrane</keyword>
<keyword evidence="1" id="KW-0472">Membrane</keyword>
<accession>A0AA95JE99</accession>
<dbReference type="SUPFAM" id="SSF49785">
    <property type="entry name" value="Galactose-binding domain-like"/>
    <property type="match status" value="1"/>
</dbReference>
<evidence type="ECO:0000313" key="3">
    <source>
        <dbReference type="EMBL" id="WEK53019.1"/>
    </source>
</evidence>
<dbReference type="EMBL" id="CP119317">
    <property type="protein sequence ID" value="WEK53019.1"/>
    <property type="molecule type" value="Genomic_DNA"/>
</dbReference>
<feature type="transmembrane region" description="Helical" evidence="1">
    <location>
        <begin position="32"/>
        <end position="53"/>
    </location>
</feature>
<dbReference type="Pfam" id="PF19773">
    <property type="entry name" value="DUF6259"/>
    <property type="match status" value="1"/>
</dbReference>
<evidence type="ECO:0000256" key="1">
    <source>
        <dbReference type="SAM" id="Phobius"/>
    </source>
</evidence>
<dbReference type="Gene3D" id="3.20.20.80">
    <property type="entry name" value="Glycosidases"/>
    <property type="match status" value="1"/>
</dbReference>
<dbReference type="InterPro" id="IPR008979">
    <property type="entry name" value="Galactose-bd-like_sf"/>
</dbReference>
<feature type="domain" description="F5/8 type C" evidence="2">
    <location>
        <begin position="789"/>
        <end position="930"/>
    </location>
</feature>
<gene>
    <name evidence="3" type="ORF">P0Y55_10460</name>
</gene>
<proteinExistence type="predicted"/>
<dbReference type="InterPro" id="IPR046226">
    <property type="entry name" value="DUF6259"/>
</dbReference>
<dbReference type="InterPro" id="IPR000421">
    <property type="entry name" value="FA58C"/>
</dbReference>
<dbReference type="Gene3D" id="2.60.120.260">
    <property type="entry name" value="Galactose-binding domain-like"/>
    <property type="match status" value="1"/>
</dbReference>
<evidence type="ECO:0000259" key="2">
    <source>
        <dbReference type="PROSITE" id="PS50022"/>
    </source>
</evidence>
<evidence type="ECO:0000313" key="4">
    <source>
        <dbReference type="Proteomes" id="UP001178662"/>
    </source>
</evidence>
<dbReference type="Pfam" id="PF00754">
    <property type="entry name" value="F5_F8_type_C"/>
    <property type="match status" value="1"/>
</dbReference>
<keyword evidence="1" id="KW-1133">Transmembrane helix</keyword>
<keyword evidence="4" id="KW-1185">Reference proteome</keyword>
<organism evidence="3 4">
    <name type="scientific">Candidatus Cohnella colombiensis</name>
    <dbReference type="NCBI Taxonomy" id="3121368"/>
    <lineage>
        <taxon>Bacteria</taxon>
        <taxon>Bacillati</taxon>
        <taxon>Bacillota</taxon>
        <taxon>Bacilli</taxon>
        <taxon>Bacillales</taxon>
        <taxon>Paenibacillaceae</taxon>
        <taxon>Cohnella</taxon>
    </lineage>
</organism>
<dbReference type="PROSITE" id="PS50022">
    <property type="entry name" value="FA58C_3"/>
    <property type="match status" value="1"/>
</dbReference>
<name>A0AA95JE99_9BACL</name>
<sequence>MFNQGAAFLRITNSIEGEKCVIKPKMQSKVTWIVSGFIVVLLGVALLLIYAPFKSVASFTKDNGLIIVKHSNYEIAFYEDNGAIAYLNNASTGENVTLGNRENTLWWAFLQDDKSLNGKQAAEFSYDWSRQKGQLSFHYGGVVGVDVKVRFSEDSRIYFTAEVDNQSNQPIKSFRFPNELKVQSNVVQDALLPMLPGAKLKDAFFKESNSYQDQYPGVMFAPYVGLRTSGGDLALYDLHDDVVATVDLGFKNQVDDSGKTGIVHNYKTWINPQMKWTSPSVVLELGGYESTIASFRELSKIDEYRALSDKLGEQKEQYYQSPFYKLDISAIKDGSWSNLTNNYVNKLNYEGVLHLVGFQKGGHDENYPDFYPPDAQWGGEPAFKAFVKGAKDKGNLVIPYTNMSWWGNHSPTLAKLPSGTTMEDLIVRKDNGAMMQEDYGRHSGFVVNTGHPFFAERTAIEHQKLIQEAGFNGIFEDQWGIRNSPYVFNESIPEGTDPSSAYFQGVRNYFKALTYPMYMEDGTDVLANDAVGFMGSTYLWDTLGYRKNTAMYTEYYPMASMLLRDKVMLFHHDLAAETMTDDPDMLRWNLAMGYNLSTDLFNGVSNPWIDLTGIYQKYILSSYVDALVQSYEQVTPTVTRTNFGKAVVTANWDKQQTYNVDGNTTLAPGGYEVIVAEANRRAGSYSRLNGLELDEGEHHIVQVRNKDKIVIYQPIGADTTLRIEQGAGWPHAIATAYQANGKKIADLAVKEQAGFVEFDYIALIKDQKVAYVELTSSEAAIQVKETFEKVKVQMNVAVGQKVFATSMTAEPFAPEFAVDGDPYTYWESTSQKFPQSLTLDLGAEKTISKLILKLPPQDAWEARDQEIEVLVSADGNTFRTLIPSKAYTFDPKKANEVVIELGETHTRFVRLTVVTNTAWPAAQISEVEAY</sequence>
<reference evidence="3" key="1">
    <citation type="submission" date="2023-03" db="EMBL/GenBank/DDBJ databases">
        <title>Andean soil-derived lignocellulolytic bacterial consortium as a source of novel taxa and putative plastic-active enzymes.</title>
        <authorList>
            <person name="Diaz-Garcia L."/>
            <person name="Chuvochina M."/>
            <person name="Feuerriegel G."/>
            <person name="Bunk B."/>
            <person name="Sproer C."/>
            <person name="Streit W.R."/>
            <person name="Rodriguez L.M."/>
            <person name="Overmann J."/>
            <person name="Jimenez D.J."/>
        </authorList>
    </citation>
    <scope>NUCLEOTIDE SEQUENCE</scope>
    <source>
        <strain evidence="3">MAG 2441</strain>
    </source>
</reference>